<sequence length="640" mass="68044">DTMAATAATTAACSSASSRGSSSSAGTDAAGTSGLQPPPPQPSPSPSPAAAPAPPPRKPRMDPRRRQAALSFLTNISLDGRPPLQDEEWGGGEDSGAAKPGAGSACGARTRLSLLAAAERGGCNALTAAGTAAGTAAAAAAGWGPCPPQSAPLPALAPGGHAAGLAPGAPRGFLSPLGAGRASGEQPQPPRPAPPASCAPPQLPDAPGNAGQEELEEDDAFCSVQVPAAAFLGSGTPGSGSGSRGRLNSFTQGILPIAFARPTSQNYCALEQPAQGASASALEQLQRSRRRLISQRSSLETLEDIEENAPLRRCRTLSGSPRPKNFKKIHFIKNMRQHDTRNGRIVLISGRRSFCSIFSVLPYRDSAQVGDLKLDGGKQSSGAVSLKEIIGLEGVELGADGKTVSYTQFLLPTNAFGARRNTIDSTSSFSQFRNLSHRSLSIGRASSTQGSLDTGSDLGDFMDYDPNLLDDPQWPCGKHKRVLIFPSYMTTVIDYVKPSDLKKDMNETFKEKFPHIKLTLSKIRSLKREMRKLAQEDCGFEEPTVAMAFVYFEKLALKGKLNKQNRKLCAGACVLLAAKIGSDLKKHEVKHLIDKLEEKFRLNRRELIAFEFPVLVALEFALHLPEHEVMPHYRRLIQSS</sequence>
<keyword evidence="9" id="KW-1185">Reference proteome</keyword>
<evidence type="ECO:0000256" key="6">
    <source>
        <dbReference type="SAM" id="MobiDB-lite"/>
    </source>
</evidence>
<dbReference type="InterPro" id="IPR012388">
    <property type="entry name" value="CABLES1/2"/>
</dbReference>
<dbReference type="Ensembl" id="ENSCAFT00020022712.1">
    <property type="protein sequence ID" value="ENSCAFP00020019616.1"/>
    <property type="gene ID" value="ENSCAFG00020015581.1"/>
</dbReference>
<dbReference type="GO" id="GO:0051301">
    <property type="term" value="P:cell division"/>
    <property type="evidence" value="ECO:0007669"/>
    <property type="project" value="UniProtKB-KW"/>
</dbReference>
<evidence type="ECO:0000256" key="3">
    <source>
        <dbReference type="ARBA" id="ARBA00022618"/>
    </source>
</evidence>
<dbReference type="Gene3D" id="1.10.472.10">
    <property type="entry name" value="Cyclin-like"/>
    <property type="match status" value="1"/>
</dbReference>
<dbReference type="GO" id="GO:0051726">
    <property type="term" value="P:regulation of cell cycle"/>
    <property type="evidence" value="ECO:0007669"/>
    <property type="project" value="InterPro"/>
</dbReference>
<reference evidence="8" key="1">
    <citation type="submission" date="2025-08" db="UniProtKB">
        <authorList>
            <consortium name="Ensembl"/>
        </authorList>
    </citation>
    <scope>IDENTIFICATION</scope>
</reference>
<organism evidence="8 9">
    <name type="scientific">Canis lupus dingo</name>
    <name type="common">dingo</name>
    <dbReference type="NCBI Taxonomy" id="286419"/>
    <lineage>
        <taxon>Eukaryota</taxon>
        <taxon>Metazoa</taxon>
        <taxon>Chordata</taxon>
        <taxon>Craniata</taxon>
        <taxon>Vertebrata</taxon>
        <taxon>Euteleostomi</taxon>
        <taxon>Mammalia</taxon>
        <taxon>Eutheria</taxon>
        <taxon>Laurasiatheria</taxon>
        <taxon>Carnivora</taxon>
        <taxon>Caniformia</taxon>
        <taxon>Canidae</taxon>
        <taxon>Canis</taxon>
    </lineage>
</organism>
<evidence type="ECO:0000256" key="1">
    <source>
        <dbReference type="ARBA" id="ARBA00008742"/>
    </source>
</evidence>
<dbReference type="GO" id="GO:0005829">
    <property type="term" value="C:cytosol"/>
    <property type="evidence" value="ECO:0007669"/>
    <property type="project" value="Ensembl"/>
</dbReference>
<keyword evidence="3" id="KW-0132">Cell division</keyword>
<name>A0A8C0KSH7_CANLU</name>
<evidence type="ECO:0000256" key="4">
    <source>
        <dbReference type="ARBA" id="ARBA00023127"/>
    </source>
</evidence>
<protein>
    <submittedName>
        <fullName evidence="8">Cdk5 and Abl enzyme substrate 1</fullName>
    </submittedName>
</protein>
<dbReference type="FunFam" id="1.10.472.10:FF:000020">
    <property type="entry name" value="CDK5 and ABL1 enzyme substrate 1"/>
    <property type="match status" value="1"/>
</dbReference>
<dbReference type="AlphaFoldDB" id="A0A8C0KSH7"/>
<feature type="domain" description="Cyclin N-terminal" evidence="7">
    <location>
        <begin position="535"/>
        <end position="622"/>
    </location>
</feature>
<dbReference type="Pfam" id="PF00134">
    <property type="entry name" value="Cyclin_N"/>
    <property type="match status" value="1"/>
</dbReference>
<feature type="compositionally biased region" description="Pro residues" evidence="6">
    <location>
        <begin position="36"/>
        <end position="56"/>
    </location>
</feature>
<feature type="compositionally biased region" description="Low complexity" evidence="6">
    <location>
        <begin position="162"/>
        <end position="172"/>
    </location>
</feature>
<keyword evidence="4" id="KW-0195">Cyclin</keyword>
<keyword evidence="2" id="KW-0597">Phosphoprotein</keyword>
<accession>A0A8C0KSH7</accession>
<evidence type="ECO:0000256" key="2">
    <source>
        <dbReference type="ARBA" id="ARBA00022553"/>
    </source>
</evidence>
<feature type="region of interest" description="Disordered" evidence="6">
    <location>
        <begin position="162"/>
        <end position="217"/>
    </location>
</feature>
<comment type="similarity">
    <text evidence="1">Belongs to the cyclin family.</text>
</comment>
<dbReference type="PANTHER" id="PTHR22896">
    <property type="entry name" value="CDK5 AND ABL1 ENZYME SUBSTRATE 1"/>
    <property type="match status" value="1"/>
</dbReference>
<feature type="region of interest" description="Disordered" evidence="6">
    <location>
        <begin position="1"/>
        <end position="106"/>
    </location>
</feature>
<reference evidence="8" key="2">
    <citation type="submission" date="2025-09" db="UniProtKB">
        <authorList>
            <consortium name="Ensembl"/>
        </authorList>
    </citation>
    <scope>IDENTIFICATION</scope>
</reference>
<dbReference type="InterPro" id="IPR006671">
    <property type="entry name" value="Cyclin_N"/>
</dbReference>
<feature type="compositionally biased region" description="Pro residues" evidence="6">
    <location>
        <begin position="187"/>
        <end position="204"/>
    </location>
</feature>
<dbReference type="SUPFAM" id="SSF47954">
    <property type="entry name" value="Cyclin-like"/>
    <property type="match status" value="1"/>
</dbReference>
<proteinExistence type="inferred from homology"/>
<feature type="compositionally biased region" description="Low complexity" evidence="6">
    <location>
        <begin position="1"/>
        <end position="34"/>
    </location>
</feature>
<dbReference type="PIRSF" id="PIRSF025798">
    <property type="entry name" value="Cables"/>
    <property type="match status" value="1"/>
</dbReference>
<dbReference type="GO" id="GO:0007399">
    <property type="term" value="P:nervous system development"/>
    <property type="evidence" value="ECO:0007669"/>
    <property type="project" value="TreeGrafter"/>
</dbReference>
<evidence type="ECO:0000313" key="9">
    <source>
        <dbReference type="Proteomes" id="UP000694391"/>
    </source>
</evidence>
<evidence type="ECO:0000256" key="5">
    <source>
        <dbReference type="ARBA" id="ARBA00023306"/>
    </source>
</evidence>
<dbReference type="Proteomes" id="UP000694391">
    <property type="component" value="Unplaced"/>
</dbReference>
<dbReference type="GeneTree" id="ENSGT00400000022086"/>
<evidence type="ECO:0000313" key="8">
    <source>
        <dbReference type="Ensembl" id="ENSCAFP00020019616.1"/>
    </source>
</evidence>
<evidence type="ECO:0000259" key="7">
    <source>
        <dbReference type="Pfam" id="PF00134"/>
    </source>
</evidence>
<dbReference type="InterPro" id="IPR036915">
    <property type="entry name" value="Cyclin-like_sf"/>
</dbReference>
<dbReference type="CDD" id="cd20602">
    <property type="entry name" value="CYCLIN_CABLES1"/>
    <property type="match status" value="1"/>
</dbReference>
<dbReference type="PANTHER" id="PTHR22896:SF1">
    <property type="entry name" value="CDK5 AND ABL1 ENZYME SUBSTRATE 1"/>
    <property type="match status" value="1"/>
</dbReference>
<keyword evidence="5" id="KW-0131">Cell cycle</keyword>